<reference evidence="2" key="1">
    <citation type="submission" date="2021-02" db="EMBL/GenBank/DDBJ databases">
        <authorList>
            <person name="Nowell W R."/>
        </authorList>
    </citation>
    <scope>NUCLEOTIDE SEQUENCE</scope>
</reference>
<comment type="caution">
    <text evidence="2">The sequence shown here is derived from an EMBL/GenBank/DDBJ whole genome shotgun (WGS) entry which is preliminary data.</text>
</comment>
<evidence type="ECO:0000256" key="1">
    <source>
        <dbReference type="SAM" id="MobiDB-lite"/>
    </source>
</evidence>
<sequence>MESSSILAQQSSHQICDESPVAGELNRSSFAEAFHPLYSDNSIEFTTRQHVACPVENSNNIQLILAEMGTNNDDDVSMDSS</sequence>
<dbReference type="EMBL" id="CAJNOJ010000248">
    <property type="protein sequence ID" value="CAF1335160.1"/>
    <property type="molecule type" value="Genomic_DNA"/>
</dbReference>
<proteinExistence type="predicted"/>
<gene>
    <name evidence="2" type="ORF">EDS130_LOCUS32416</name>
    <name evidence="3" type="ORF">XAT740_LOCUS49718</name>
</gene>
<evidence type="ECO:0000313" key="3">
    <source>
        <dbReference type="EMBL" id="CAF1617163.1"/>
    </source>
</evidence>
<dbReference type="EMBL" id="CAJNOR010007430">
    <property type="protein sequence ID" value="CAF1617163.1"/>
    <property type="molecule type" value="Genomic_DNA"/>
</dbReference>
<dbReference type="Proteomes" id="UP000663828">
    <property type="component" value="Unassembled WGS sequence"/>
</dbReference>
<accession>A0A815G809</accession>
<name>A0A815G809_ADIRI</name>
<organism evidence="2 5">
    <name type="scientific">Adineta ricciae</name>
    <name type="common">Rotifer</name>
    <dbReference type="NCBI Taxonomy" id="249248"/>
    <lineage>
        <taxon>Eukaryota</taxon>
        <taxon>Metazoa</taxon>
        <taxon>Spiralia</taxon>
        <taxon>Gnathifera</taxon>
        <taxon>Rotifera</taxon>
        <taxon>Eurotatoria</taxon>
        <taxon>Bdelloidea</taxon>
        <taxon>Adinetida</taxon>
        <taxon>Adinetidae</taxon>
        <taxon>Adineta</taxon>
    </lineage>
</organism>
<evidence type="ECO:0000313" key="5">
    <source>
        <dbReference type="Proteomes" id="UP000663852"/>
    </source>
</evidence>
<keyword evidence="4" id="KW-1185">Reference proteome</keyword>
<protein>
    <submittedName>
        <fullName evidence="2">Uncharacterized protein</fullName>
    </submittedName>
</protein>
<evidence type="ECO:0000313" key="4">
    <source>
        <dbReference type="Proteomes" id="UP000663828"/>
    </source>
</evidence>
<evidence type="ECO:0000313" key="2">
    <source>
        <dbReference type="EMBL" id="CAF1335160.1"/>
    </source>
</evidence>
<feature type="region of interest" description="Disordered" evidence="1">
    <location>
        <begin position="1"/>
        <end position="20"/>
    </location>
</feature>
<dbReference type="AlphaFoldDB" id="A0A815G809"/>
<dbReference type="Proteomes" id="UP000663852">
    <property type="component" value="Unassembled WGS sequence"/>
</dbReference>
<feature type="compositionally biased region" description="Polar residues" evidence="1">
    <location>
        <begin position="1"/>
        <end position="14"/>
    </location>
</feature>